<dbReference type="Proteomes" id="UP000887567">
    <property type="component" value="Unplaced"/>
</dbReference>
<organism evidence="4 5">
    <name type="scientific">Exaiptasia diaphana</name>
    <name type="common">Tropical sea anemone</name>
    <name type="synonym">Aiptasia pulchella</name>
    <dbReference type="NCBI Taxonomy" id="2652724"/>
    <lineage>
        <taxon>Eukaryota</taxon>
        <taxon>Metazoa</taxon>
        <taxon>Cnidaria</taxon>
        <taxon>Anthozoa</taxon>
        <taxon>Hexacorallia</taxon>
        <taxon>Actiniaria</taxon>
        <taxon>Aiptasiidae</taxon>
        <taxon>Exaiptasia</taxon>
    </lineage>
</organism>
<dbReference type="AlphaFoldDB" id="A0A913YNY5"/>
<dbReference type="InterPro" id="IPR050333">
    <property type="entry name" value="SLRP"/>
</dbReference>
<feature type="signal peptide" evidence="3">
    <location>
        <begin position="1"/>
        <end position="18"/>
    </location>
</feature>
<evidence type="ECO:0000313" key="4">
    <source>
        <dbReference type="EnsemblMetazoa" id="XP_028517195.1"/>
    </source>
</evidence>
<dbReference type="PANTHER" id="PTHR45712:SF22">
    <property type="entry name" value="INSULIN-LIKE GROWTH FACTOR-BINDING PROTEIN COMPLEX ACID LABILE SUBUNIT"/>
    <property type="match status" value="1"/>
</dbReference>
<dbReference type="RefSeq" id="XP_028517195.1">
    <property type="nucleotide sequence ID" value="XM_028661394.1"/>
</dbReference>
<dbReference type="Pfam" id="PF00560">
    <property type="entry name" value="LRR_1"/>
    <property type="match status" value="1"/>
</dbReference>
<evidence type="ECO:0000313" key="5">
    <source>
        <dbReference type="Proteomes" id="UP000887567"/>
    </source>
</evidence>
<name>A0A913YNY5_EXADI</name>
<dbReference type="Pfam" id="PF13855">
    <property type="entry name" value="LRR_8"/>
    <property type="match status" value="1"/>
</dbReference>
<dbReference type="GeneID" id="110246730"/>
<keyword evidence="1" id="KW-0433">Leucine-rich repeat</keyword>
<dbReference type="Gene3D" id="3.80.10.10">
    <property type="entry name" value="Ribonuclease Inhibitor"/>
    <property type="match status" value="3"/>
</dbReference>
<keyword evidence="5" id="KW-1185">Reference proteome</keyword>
<dbReference type="InterPro" id="IPR032675">
    <property type="entry name" value="LRR_dom_sf"/>
</dbReference>
<dbReference type="EnsemblMetazoa" id="XM_028661394.1">
    <property type="protein sequence ID" value="XP_028517195.1"/>
    <property type="gene ID" value="LOC110246730"/>
</dbReference>
<protein>
    <recommendedName>
        <fullName evidence="6">LRRNT domain-containing protein</fullName>
    </recommendedName>
</protein>
<evidence type="ECO:0000256" key="3">
    <source>
        <dbReference type="SAM" id="SignalP"/>
    </source>
</evidence>
<dbReference type="SUPFAM" id="SSF52058">
    <property type="entry name" value="L domain-like"/>
    <property type="match status" value="1"/>
</dbReference>
<feature type="chain" id="PRO_5036940798" description="LRRNT domain-containing protein" evidence="3">
    <location>
        <begin position="19"/>
        <end position="308"/>
    </location>
</feature>
<evidence type="ECO:0000256" key="1">
    <source>
        <dbReference type="ARBA" id="ARBA00022614"/>
    </source>
</evidence>
<proteinExistence type="predicted"/>
<keyword evidence="2" id="KW-0677">Repeat</keyword>
<accession>A0A913YNY5</accession>
<evidence type="ECO:0008006" key="6">
    <source>
        <dbReference type="Google" id="ProtNLM"/>
    </source>
</evidence>
<sequence>MISFAVLLMILNFQSCSTIDPETNKTTCLKPKVGHCSCECPGVEYCRVTCKGLDTVPEELPPQTSYLEMTDGSIKEIPTDYLKNTNHLYEINLSNNSITNSFYIPKLVYNLDLSRNSLRSSTLFGMLRNLTSLTTLDLSRNPLNDTLIPGTFIDLENLDTLLIMDCGIKDLKVGTFHGLKKLRKVNIESNQISVLKRGILDGIGQRGKPSLKDISFHLNKISYIEDGIFEGQQIRGLYLHVNRLTSLPDLTGLCSHIRELRLSENYISDISALSKSGIKSIVKLKLDHNNISMIPSGTFDNIDILTVL</sequence>
<dbReference type="InterPro" id="IPR003591">
    <property type="entry name" value="Leu-rich_rpt_typical-subtyp"/>
</dbReference>
<dbReference type="PANTHER" id="PTHR45712">
    <property type="entry name" value="AGAP008170-PA"/>
    <property type="match status" value="1"/>
</dbReference>
<keyword evidence="3" id="KW-0732">Signal</keyword>
<dbReference type="KEGG" id="epa:110246730"/>
<evidence type="ECO:0000256" key="2">
    <source>
        <dbReference type="ARBA" id="ARBA00022737"/>
    </source>
</evidence>
<dbReference type="OrthoDB" id="5989349at2759"/>
<dbReference type="OMA" id="VILMDHA"/>
<dbReference type="SMART" id="SM00369">
    <property type="entry name" value="LRR_TYP"/>
    <property type="match status" value="6"/>
</dbReference>
<dbReference type="PROSITE" id="PS51450">
    <property type="entry name" value="LRR"/>
    <property type="match status" value="2"/>
</dbReference>
<dbReference type="InterPro" id="IPR001611">
    <property type="entry name" value="Leu-rich_rpt"/>
</dbReference>
<reference evidence="4" key="1">
    <citation type="submission" date="2022-11" db="UniProtKB">
        <authorList>
            <consortium name="EnsemblMetazoa"/>
        </authorList>
    </citation>
    <scope>IDENTIFICATION</scope>
</reference>